<dbReference type="KEGG" id="dtr:RSDT_0163"/>
<proteinExistence type="inferred from homology"/>
<evidence type="ECO:0000313" key="16">
    <source>
        <dbReference type="EMBL" id="BAV91675.1"/>
    </source>
</evidence>
<dbReference type="AlphaFoldDB" id="A0A1J1E1C3"/>
<organism evidence="16 17">
    <name type="scientific">Candidatus Desulfovibrio trichonymphae</name>
    <dbReference type="NCBI Taxonomy" id="1725232"/>
    <lineage>
        <taxon>Bacteria</taxon>
        <taxon>Pseudomonadati</taxon>
        <taxon>Thermodesulfobacteriota</taxon>
        <taxon>Desulfovibrionia</taxon>
        <taxon>Desulfovibrionales</taxon>
        <taxon>Desulfovibrionaceae</taxon>
        <taxon>Desulfovibrio</taxon>
    </lineage>
</organism>
<feature type="domain" description="Valyl-tRNA synthetase tRNA-binding arm" evidence="15">
    <location>
        <begin position="821"/>
        <end position="878"/>
    </location>
</feature>
<dbReference type="InterPro" id="IPR001412">
    <property type="entry name" value="aa-tRNA-synth_I_CS"/>
</dbReference>
<dbReference type="InterPro" id="IPR013155">
    <property type="entry name" value="M/V/L/I-tRNA-synth_anticd-bd"/>
</dbReference>
<keyword evidence="8 12" id="KW-0175">Coiled coil</keyword>
<keyword evidence="7 12" id="KW-0648">Protein biosynthesis</keyword>
<dbReference type="Proteomes" id="UP000242645">
    <property type="component" value="Chromosome"/>
</dbReference>
<comment type="subcellular location">
    <subcellularLocation>
        <location evidence="1 12">Cytoplasm</location>
    </subcellularLocation>
</comment>
<keyword evidence="9 12" id="KW-0030">Aminoacyl-tRNA synthetase</keyword>
<dbReference type="EC" id="6.1.1.9" evidence="12"/>
<evidence type="ECO:0000256" key="6">
    <source>
        <dbReference type="ARBA" id="ARBA00022840"/>
    </source>
</evidence>
<keyword evidence="5 12" id="KW-0547">Nucleotide-binding</keyword>
<evidence type="ECO:0000256" key="4">
    <source>
        <dbReference type="ARBA" id="ARBA00022598"/>
    </source>
</evidence>
<evidence type="ECO:0000256" key="1">
    <source>
        <dbReference type="ARBA" id="ARBA00004496"/>
    </source>
</evidence>
<evidence type="ECO:0000256" key="9">
    <source>
        <dbReference type="ARBA" id="ARBA00023146"/>
    </source>
</evidence>
<comment type="domain">
    <text evidence="12">The C-terminal coiled-coil domain is crucial for aminoacylation activity.</text>
</comment>
<evidence type="ECO:0000256" key="8">
    <source>
        <dbReference type="ARBA" id="ARBA00023054"/>
    </source>
</evidence>
<comment type="catalytic activity">
    <reaction evidence="10 12">
        <text>tRNA(Val) + L-valine + ATP = L-valyl-tRNA(Val) + AMP + diphosphate</text>
        <dbReference type="Rhea" id="RHEA:10704"/>
        <dbReference type="Rhea" id="RHEA-COMP:9672"/>
        <dbReference type="Rhea" id="RHEA-COMP:9708"/>
        <dbReference type="ChEBI" id="CHEBI:30616"/>
        <dbReference type="ChEBI" id="CHEBI:33019"/>
        <dbReference type="ChEBI" id="CHEBI:57762"/>
        <dbReference type="ChEBI" id="CHEBI:78442"/>
        <dbReference type="ChEBI" id="CHEBI:78537"/>
        <dbReference type="ChEBI" id="CHEBI:456215"/>
        <dbReference type="EC" id="6.1.1.9"/>
    </reaction>
</comment>
<evidence type="ECO:0000256" key="10">
    <source>
        <dbReference type="ARBA" id="ARBA00047552"/>
    </source>
</evidence>
<evidence type="ECO:0000259" key="14">
    <source>
        <dbReference type="Pfam" id="PF08264"/>
    </source>
</evidence>
<feature type="short sequence motif" description="'KMSKS' region" evidence="12">
    <location>
        <begin position="526"/>
        <end position="530"/>
    </location>
</feature>
<accession>A0A1J1E1C3</accession>
<dbReference type="InterPro" id="IPR033705">
    <property type="entry name" value="Anticodon_Ia_Val"/>
</dbReference>
<gene>
    <name evidence="12 16" type="primary">valS</name>
    <name evidence="16" type="ORF">RSDT_0163</name>
</gene>
<dbReference type="GO" id="GO:0002161">
    <property type="term" value="F:aminoacyl-tRNA deacylase activity"/>
    <property type="evidence" value="ECO:0007669"/>
    <property type="project" value="InterPro"/>
</dbReference>
<dbReference type="InterPro" id="IPR002300">
    <property type="entry name" value="aa-tRNA-synth_Ia"/>
</dbReference>
<evidence type="ECO:0000259" key="15">
    <source>
        <dbReference type="Pfam" id="PF10458"/>
    </source>
</evidence>
<evidence type="ECO:0000256" key="3">
    <source>
        <dbReference type="ARBA" id="ARBA00022490"/>
    </source>
</evidence>
<feature type="binding site" evidence="12">
    <location>
        <position position="529"/>
    </location>
    <ligand>
        <name>ATP</name>
        <dbReference type="ChEBI" id="CHEBI:30616"/>
    </ligand>
</feature>
<dbReference type="GO" id="GO:0004832">
    <property type="term" value="F:valine-tRNA ligase activity"/>
    <property type="evidence" value="ECO:0007669"/>
    <property type="project" value="UniProtKB-UniRule"/>
</dbReference>
<dbReference type="OrthoDB" id="9810365at2"/>
<dbReference type="EMBL" id="AP017368">
    <property type="protein sequence ID" value="BAV91675.1"/>
    <property type="molecule type" value="Genomic_DNA"/>
</dbReference>
<dbReference type="GO" id="GO:0005524">
    <property type="term" value="F:ATP binding"/>
    <property type="evidence" value="ECO:0007669"/>
    <property type="project" value="UniProtKB-UniRule"/>
</dbReference>
<dbReference type="Gene3D" id="3.40.50.620">
    <property type="entry name" value="HUPs"/>
    <property type="match status" value="2"/>
</dbReference>
<evidence type="ECO:0000256" key="7">
    <source>
        <dbReference type="ARBA" id="ARBA00022917"/>
    </source>
</evidence>
<comment type="similarity">
    <text evidence="11 12">Belongs to the class-I aminoacyl-tRNA synthetase family. ValS type 1 subfamily.</text>
</comment>
<dbReference type="Pfam" id="PF08264">
    <property type="entry name" value="Anticodon_1"/>
    <property type="match status" value="1"/>
</dbReference>
<dbReference type="CDD" id="cd07962">
    <property type="entry name" value="Anticodon_Ia_Val"/>
    <property type="match status" value="1"/>
</dbReference>
<feature type="coiled-coil region" evidence="12">
    <location>
        <begin position="819"/>
        <end position="846"/>
    </location>
</feature>
<dbReference type="PANTHER" id="PTHR11946:SF93">
    <property type="entry name" value="VALINE--TRNA LIGASE, CHLOROPLASTIC_MITOCHONDRIAL 2"/>
    <property type="match status" value="1"/>
</dbReference>
<dbReference type="Gene3D" id="1.10.287.380">
    <property type="entry name" value="Valyl-tRNA synthetase, C-terminal domain"/>
    <property type="match status" value="1"/>
</dbReference>
<dbReference type="FunFam" id="3.40.50.620:FF:000032">
    <property type="entry name" value="Valine--tRNA ligase"/>
    <property type="match status" value="1"/>
</dbReference>
<evidence type="ECO:0000256" key="5">
    <source>
        <dbReference type="ARBA" id="ARBA00022741"/>
    </source>
</evidence>
<dbReference type="InterPro" id="IPR009080">
    <property type="entry name" value="tRNAsynth_Ia_anticodon-bd"/>
</dbReference>
<evidence type="ECO:0000259" key="13">
    <source>
        <dbReference type="Pfam" id="PF00133"/>
    </source>
</evidence>
<dbReference type="Gene3D" id="1.10.730.10">
    <property type="entry name" value="Isoleucyl-tRNA Synthetase, Domain 1"/>
    <property type="match status" value="1"/>
</dbReference>
<feature type="short sequence motif" description="'HIGH' region" evidence="12">
    <location>
        <begin position="48"/>
        <end position="58"/>
    </location>
</feature>
<comment type="function">
    <text evidence="12">Catalyzes the attachment of valine to tRNA(Val). As ValRS can inadvertently accommodate and process structurally similar amino acids such as threonine, to avoid such errors, it has a 'posttransfer' editing activity that hydrolyzes mischarged Thr-tRNA(Val) in a tRNA-dependent manner.</text>
</comment>
<evidence type="ECO:0000256" key="11">
    <source>
        <dbReference type="ARBA" id="ARBA00060830"/>
    </source>
</evidence>
<comment type="domain">
    <text evidence="12">ValRS has two distinct active sites: one for aminoacylation and one for editing. The misactivated threonine is translocated from the active site to the editing site.</text>
</comment>
<feature type="domain" description="Methionyl/Valyl/Leucyl/Isoleucyl-tRNA synthetase anticodon-binding" evidence="14">
    <location>
        <begin position="609"/>
        <end position="761"/>
    </location>
</feature>
<evidence type="ECO:0000256" key="12">
    <source>
        <dbReference type="HAMAP-Rule" id="MF_02004"/>
    </source>
</evidence>
<dbReference type="PANTHER" id="PTHR11946">
    <property type="entry name" value="VALYL-TRNA SYNTHETASES"/>
    <property type="match status" value="1"/>
</dbReference>
<dbReference type="InterPro" id="IPR014729">
    <property type="entry name" value="Rossmann-like_a/b/a_fold"/>
</dbReference>
<dbReference type="InterPro" id="IPR037118">
    <property type="entry name" value="Val-tRNA_synth_C_sf"/>
</dbReference>
<dbReference type="FunFam" id="1.10.287.380:FF:000001">
    <property type="entry name" value="Valine--tRNA ligase"/>
    <property type="match status" value="1"/>
</dbReference>
<dbReference type="CDD" id="cd00817">
    <property type="entry name" value="ValRS_core"/>
    <property type="match status" value="1"/>
</dbReference>
<evidence type="ECO:0000256" key="2">
    <source>
        <dbReference type="ARBA" id="ARBA00011245"/>
    </source>
</evidence>
<keyword evidence="17" id="KW-1185">Reference proteome</keyword>
<dbReference type="PRINTS" id="PR00986">
    <property type="entry name" value="TRNASYNTHVAL"/>
</dbReference>
<keyword evidence="3 12" id="KW-0963">Cytoplasm</keyword>
<dbReference type="InterPro" id="IPR019499">
    <property type="entry name" value="Val-tRNA_synth_tRNA-bd"/>
</dbReference>
<dbReference type="SUPFAM" id="SSF47323">
    <property type="entry name" value="Anticodon-binding domain of a subclass of class I aminoacyl-tRNA synthetases"/>
    <property type="match status" value="1"/>
</dbReference>
<dbReference type="RefSeq" id="WP_096399219.1">
    <property type="nucleotide sequence ID" value="NZ_AP017368.1"/>
</dbReference>
<dbReference type="GO" id="GO:0005829">
    <property type="term" value="C:cytosol"/>
    <property type="evidence" value="ECO:0007669"/>
    <property type="project" value="TreeGrafter"/>
</dbReference>
<dbReference type="GO" id="GO:0006438">
    <property type="term" value="P:valyl-tRNA aminoacylation"/>
    <property type="evidence" value="ECO:0007669"/>
    <property type="project" value="UniProtKB-UniRule"/>
</dbReference>
<keyword evidence="6 12" id="KW-0067">ATP-binding</keyword>
<dbReference type="Pfam" id="PF00133">
    <property type="entry name" value="tRNA-synt_1"/>
    <property type="match status" value="1"/>
</dbReference>
<dbReference type="InterPro" id="IPR010978">
    <property type="entry name" value="tRNA-bd_arm"/>
</dbReference>
<dbReference type="SUPFAM" id="SSF52374">
    <property type="entry name" value="Nucleotidylyl transferase"/>
    <property type="match status" value="1"/>
</dbReference>
<dbReference type="PROSITE" id="PS00178">
    <property type="entry name" value="AA_TRNA_LIGASE_I"/>
    <property type="match status" value="1"/>
</dbReference>
<protein>
    <recommendedName>
        <fullName evidence="12">Valine--tRNA ligase</fullName>
        <ecNumber evidence="12">6.1.1.9</ecNumber>
    </recommendedName>
    <alternativeName>
        <fullName evidence="12">Valyl-tRNA synthetase</fullName>
        <shortName evidence="12">ValRS</shortName>
    </alternativeName>
</protein>
<dbReference type="InterPro" id="IPR002303">
    <property type="entry name" value="Valyl-tRNA_ligase"/>
</dbReference>
<dbReference type="SUPFAM" id="SSF46589">
    <property type="entry name" value="tRNA-binding arm"/>
    <property type="match status" value="1"/>
</dbReference>
<reference evidence="16 17" key="1">
    <citation type="journal article" date="2017" name="ISME J.">
        <title>Genome of 'Ca. Desulfovibrio trichonymphae', an H2-oxidizing bacterium in a tripartite symbiotic system within a protist cell in the termite gut.</title>
        <authorList>
            <person name="Kuwahara H."/>
            <person name="Yuki M."/>
            <person name="Izawa K."/>
            <person name="Ohkuma M."/>
            <person name="Hongoh Y."/>
        </authorList>
    </citation>
    <scope>NUCLEOTIDE SEQUENCE [LARGE SCALE GENOMIC DNA]</scope>
    <source>
        <strain evidence="16 17">Rs-N31</strain>
    </source>
</reference>
<dbReference type="NCBIfam" id="NF004349">
    <property type="entry name" value="PRK05729.1"/>
    <property type="match status" value="1"/>
</dbReference>
<evidence type="ECO:0000313" key="17">
    <source>
        <dbReference type="Proteomes" id="UP000242645"/>
    </source>
</evidence>
<keyword evidence="4 12" id="KW-0436">Ligase</keyword>
<feature type="domain" description="Aminoacyl-tRNA synthetase class Ia" evidence="13">
    <location>
        <begin position="20"/>
        <end position="566"/>
    </location>
</feature>
<comment type="subunit">
    <text evidence="2 12">Monomer.</text>
</comment>
<dbReference type="Pfam" id="PF10458">
    <property type="entry name" value="Val_tRNA-synt_C"/>
    <property type="match status" value="1"/>
</dbReference>
<dbReference type="NCBIfam" id="TIGR00422">
    <property type="entry name" value="valS"/>
    <property type="match status" value="1"/>
</dbReference>
<dbReference type="SUPFAM" id="SSF50677">
    <property type="entry name" value="ValRS/IleRS/LeuRS editing domain"/>
    <property type="match status" value="1"/>
</dbReference>
<dbReference type="InterPro" id="IPR009008">
    <property type="entry name" value="Val/Leu/Ile-tRNA-synth_edit"/>
</dbReference>
<dbReference type="Gene3D" id="3.90.740.10">
    <property type="entry name" value="Valyl/Leucyl/Isoleucyl-tRNA synthetase, editing domain"/>
    <property type="match status" value="1"/>
</dbReference>
<name>A0A1J1E1C3_9BACT</name>
<dbReference type="HAMAP" id="MF_02004">
    <property type="entry name" value="Val_tRNA_synth_type1"/>
    <property type="match status" value="1"/>
</dbReference>
<sequence>MTNQKALAKGYEPKNVEAKWRKHWEETNLFTPDANAPGESFSIVIPPPNVTGALHMGHALNLTLIDVLCRHARQKGKNTLWIPGIDHAGIATQNVVERALAAEGKNRRELGREAFVERVWAWRADYGHRILDQIRALGASVDWTRLRFTMDDGLSAAVRKVFVRLYNEGLIYKGKYIINWCLRCHTALADDEVEHEQQKGRLWRVRYHLADGSGSIAVATTRPETIPGDTAVCVHPEDARYAALIGKNALVPVLGRSVPIIADAYVDKEFGTGALKVTPCHDHNDWALGSKHHLKFIQVIDENGLMTHDAGPYAGLSKEICREKIVADIAAAGDMLSVEDMEHAVGQCYRCRTAVEPHVSTQWFVAATKLAPAARDATPALTQIYPESWIKTWNHWLDNIRDWCISRQIWWGHRIPAWICPACSALTVAEENPAACSSCGAGDLAQDEDVLDTWFSSALWPFSTMGWPEKTAELARWYPTSVLVTGFDILFFWVARMMMMGLHFMDKPPFRHVYLHALVRDAAGRKMSKSTGNVIDPLAMTEKYGCDALRFTLTAFAAMGRDIRLSEKRIEGYRHFVNKLWNAARFALMHLAAAPEPVDPRTVRGLHHQWILHRLEAVKNGMDQAFEEYRFNDAARSGYKFLWNEFCDWYLELIKPDLQSDDATRANTARHVLQLALREVLVLLHPIMPFVTAEIWQALPSATDMTDTAAAELAVTPWPPARPCCVRETAARHMEIIQEVIVAVRTMKAELGINPPQKVSLLLRPADAAQAALLEENREMIMTLARLGSLTTDADADAPKASASSVAQGCQIIMPLRGAVDITSELARLDKELTKMEKDVAAVNKKLCNESFVSRAPADVVASEQERAAHLLNAKAKLLALKERFTQASADKEISPAVQDKP</sequence>